<feature type="domain" description="Cytochrome c" evidence="6">
    <location>
        <begin position="22"/>
        <end position="134"/>
    </location>
</feature>
<evidence type="ECO:0000256" key="5">
    <source>
        <dbReference type="SAM" id="SignalP"/>
    </source>
</evidence>
<dbReference type="InterPro" id="IPR009056">
    <property type="entry name" value="Cyt_c-like_dom"/>
</dbReference>
<evidence type="ECO:0000256" key="1">
    <source>
        <dbReference type="ARBA" id="ARBA00022617"/>
    </source>
</evidence>
<evidence type="ECO:0000313" key="7">
    <source>
        <dbReference type="EMBL" id="NYS25947.1"/>
    </source>
</evidence>
<reference evidence="7 8" key="1">
    <citation type="journal article" date="2000" name="Arch. Microbiol.">
        <title>Rhodobaca bogoriensis gen. nov. and sp. nov., an alkaliphilic purple nonsulfur bacterium from African Rift Valley soda lakes.</title>
        <authorList>
            <person name="Milford A.D."/>
            <person name="Achenbach L.A."/>
            <person name="Jung D.O."/>
            <person name="Madigan M.T."/>
        </authorList>
    </citation>
    <scope>NUCLEOTIDE SEQUENCE [LARGE SCALE GENOMIC DNA]</scope>
    <source>
        <strain evidence="7 8">2376</strain>
    </source>
</reference>
<accession>A0A7Z0I110</accession>
<dbReference type="EMBL" id="JACBXS010000029">
    <property type="protein sequence ID" value="NYS25947.1"/>
    <property type="molecule type" value="Genomic_DNA"/>
</dbReference>
<keyword evidence="3 4" id="KW-0408">Iron</keyword>
<dbReference type="AlphaFoldDB" id="A0A7Z0I110"/>
<keyword evidence="2 4" id="KW-0479">Metal-binding</keyword>
<proteinExistence type="predicted"/>
<feature type="chain" id="PRO_5030544827" evidence="5">
    <location>
        <begin position="26"/>
        <end position="138"/>
    </location>
</feature>
<keyword evidence="5" id="KW-0732">Signal</keyword>
<gene>
    <name evidence="7" type="ORF">HUK65_13210</name>
</gene>
<dbReference type="GO" id="GO:0009055">
    <property type="term" value="F:electron transfer activity"/>
    <property type="evidence" value="ECO:0007669"/>
    <property type="project" value="InterPro"/>
</dbReference>
<evidence type="ECO:0000256" key="3">
    <source>
        <dbReference type="ARBA" id="ARBA00023004"/>
    </source>
</evidence>
<dbReference type="InterPro" id="IPR036909">
    <property type="entry name" value="Cyt_c-like_dom_sf"/>
</dbReference>
<evidence type="ECO:0000259" key="6">
    <source>
        <dbReference type="PROSITE" id="PS51007"/>
    </source>
</evidence>
<dbReference type="GO" id="GO:0046872">
    <property type="term" value="F:metal ion binding"/>
    <property type="evidence" value="ECO:0007669"/>
    <property type="project" value="UniProtKB-KW"/>
</dbReference>
<evidence type="ECO:0000256" key="4">
    <source>
        <dbReference type="PROSITE-ProRule" id="PRU00433"/>
    </source>
</evidence>
<dbReference type="RefSeq" id="WP_179906746.1">
    <property type="nucleotide sequence ID" value="NZ_JACBXS010000029.1"/>
</dbReference>
<keyword evidence="8" id="KW-1185">Reference proteome</keyword>
<dbReference type="GO" id="GO:0020037">
    <property type="term" value="F:heme binding"/>
    <property type="evidence" value="ECO:0007669"/>
    <property type="project" value="InterPro"/>
</dbReference>
<evidence type="ECO:0000313" key="8">
    <source>
        <dbReference type="Proteomes" id="UP000529417"/>
    </source>
</evidence>
<dbReference type="Proteomes" id="UP000529417">
    <property type="component" value="Unassembled WGS sequence"/>
</dbReference>
<dbReference type="Gene3D" id="1.10.760.10">
    <property type="entry name" value="Cytochrome c-like domain"/>
    <property type="match status" value="1"/>
</dbReference>
<keyword evidence="1 4" id="KW-0349">Heme</keyword>
<dbReference type="SUPFAM" id="SSF46626">
    <property type="entry name" value="Cytochrome c"/>
    <property type="match status" value="1"/>
</dbReference>
<organism evidence="7 8">
    <name type="scientific">Rhabdonatronobacter sediminivivens</name>
    <dbReference type="NCBI Taxonomy" id="2743469"/>
    <lineage>
        <taxon>Bacteria</taxon>
        <taxon>Pseudomonadati</taxon>
        <taxon>Pseudomonadota</taxon>
        <taxon>Alphaproteobacteria</taxon>
        <taxon>Rhodobacterales</taxon>
        <taxon>Paracoccaceae</taxon>
        <taxon>Rhabdonatronobacter</taxon>
    </lineage>
</organism>
<protein>
    <submittedName>
        <fullName evidence="7">Cytochrome C</fullName>
    </submittedName>
</protein>
<dbReference type="PROSITE" id="PS51007">
    <property type="entry name" value="CYTC"/>
    <property type="match status" value="1"/>
</dbReference>
<sequence>MRPWRPLALALIAVSGSLGVGPAAAAGQELWRECRVCHMVAAPDGTVLERGGRSAPNLYGVAGRQAGSDPDFRRYSEPMLQAGREGLTWTEDNFVAYLRDTQGFLSRFAGTPDSRGHMNASLADGAAELFRYLESLSR</sequence>
<feature type="signal peptide" evidence="5">
    <location>
        <begin position="1"/>
        <end position="25"/>
    </location>
</feature>
<evidence type="ECO:0000256" key="2">
    <source>
        <dbReference type="ARBA" id="ARBA00022723"/>
    </source>
</evidence>
<name>A0A7Z0I110_9RHOB</name>
<comment type="caution">
    <text evidence="7">The sequence shown here is derived from an EMBL/GenBank/DDBJ whole genome shotgun (WGS) entry which is preliminary data.</text>
</comment>